<evidence type="ECO:0000256" key="1">
    <source>
        <dbReference type="ARBA" id="ARBA00004651"/>
    </source>
</evidence>
<feature type="compositionally biased region" description="Low complexity" evidence="7">
    <location>
        <begin position="342"/>
        <end position="353"/>
    </location>
</feature>
<keyword evidence="10" id="KW-0012">Acyltransferase</keyword>
<feature type="transmembrane region" description="Helical" evidence="8">
    <location>
        <begin position="59"/>
        <end position="76"/>
    </location>
</feature>
<feature type="transmembrane region" description="Helical" evidence="8">
    <location>
        <begin position="21"/>
        <end position="39"/>
    </location>
</feature>
<feature type="region of interest" description="Disordered" evidence="7">
    <location>
        <begin position="336"/>
        <end position="358"/>
    </location>
</feature>
<protein>
    <submittedName>
        <fullName evidence="10">Acyltransferase family protein</fullName>
    </submittedName>
</protein>
<feature type="transmembrane region" description="Helical" evidence="8">
    <location>
        <begin position="181"/>
        <end position="199"/>
    </location>
</feature>
<dbReference type="GO" id="GO:0009246">
    <property type="term" value="P:enterobacterial common antigen biosynthetic process"/>
    <property type="evidence" value="ECO:0007669"/>
    <property type="project" value="TreeGrafter"/>
</dbReference>
<keyword evidence="4 8" id="KW-0812">Transmembrane</keyword>
<feature type="transmembrane region" description="Helical" evidence="8">
    <location>
        <begin position="88"/>
        <end position="105"/>
    </location>
</feature>
<feature type="transmembrane region" description="Helical" evidence="8">
    <location>
        <begin position="155"/>
        <end position="175"/>
    </location>
</feature>
<dbReference type="KEGG" id="mpar:F7D14_15660"/>
<evidence type="ECO:0000256" key="8">
    <source>
        <dbReference type="SAM" id="Phobius"/>
    </source>
</evidence>
<keyword evidence="11" id="KW-1185">Reference proteome</keyword>
<dbReference type="PANTHER" id="PTHR40074">
    <property type="entry name" value="O-ACETYLTRANSFERASE WECH"/>
    <property type="match status" value="1"/>
</dbReference>
<keyword evidence="10" id="KW-0808">Transferase</keyword>
<accession>A0A6B8M1M7</accession>
<evidence type="ECO:0000256" key="2">
    <source>
        <dbReference type="ARBA" id="ARBA00007400"/>
    </source>
</evidence>
<evidence type="ECO:0000256" key="7">
    <source>
        <dbReference type="SAM" id="MobiDB-lite"/>
    </source>
</evidence>
<evidence type="ECO:0000256" key="6">
    <source>
        <dbReference type="ARBA" id="ARBA00023136"/>
    </source>
</evidence>
<sequence>MPWTKATPISRTTERVDWVDYAKGWCIILVVMMHSTLGVEEALDGVTWLHGFIDWARPFRMPDFFLVAGLFLSRTINRPWRDYLDRKVLHFVYFFVLWTLIQGLPKFALADGDPFSILGSLAFAMIEPFGTLWFIYLLPIFFVTTKLLRRTPPEAVLLVAAALQISNLYTGSTVIDEFAGRFVYFYAGYLFAPQVFCLAEKARRNMGRTAVVIGAWAVINGLAVDMGYAALPGVSLMLGFVGAAAVVSTSAMLAQTRALAPLRRLGGQSLAIYLAFFLPMAAARTVLLKTGLVPDGGATALIVTAAGVLVPTFVRTAARGTVFAFLFERPSWMRASPPKDPASPAGAASPESANDGWPMRRICLPSAER</sequence>
<feature type="transmembrane region" description="Helical" evidence="8">
    <location>
        <begin position="237"/>
        <end position="258"/>
    </location>
</feature>
<reference evidence="10 11" key="1">
    <citation type="submission" date="2019-09" db="EMBL/GenBank/DDBJ databases">
        <title>Isolation and complete genome sequencing of Methylocystis species.</title>
        <authorList>
            <person name="Rumah B.L."/>
            <person name="Stead C.E."/>
            <person name="Stevens B.C."/>
            <person name="Minton N.P."/>
            <person name="Grosse-Honebrink A."/>
            <person name="Zhang Y."/>
        </authorList>
    </citation>
    <scope>NUCLEOTIDE SEQUENCE [LARGE SCALE GENOMIC DNA]</scope>
    <source>
        <strain evidence="10 11">BRCS2</strain>
    </source>
</reference>
<dbReference type="GO" id="GO:0005886">
    <property type="term" value="C:plasma membrane"/>
    <property type="evidence" value="ECO:0007669"/>
    <property type="project" value="UniProtKB-SubCell"/>
</dbReference>
<dbReference type="RefSeq" id="WP_154420039.1">
    <property type="nucleotide sequence ID" value="NZ_CP044331.1"/>
</dbReference>
<proteinExistence type="inferred from homology"/>
<keyword evidence="6 8" id="KW-0472">Membrane</keyword>
<name>A0A6B8M1M7_9HYPH</name>
<dbReference type="GO" id="GO:0016413">
    <property type="term" value="F:O-acetyltransferase activity"/>
    <property type="evidence" value="ECO:0007669"/>
    <property type="project" value="TreeGrafter"/>
</dbReference>
<comment type="similarity">
    <text evidence="2">Belongs to the acyltransferase 3 family.</text>
</comment>
<dbReference type="PANTHER" id="PTHR40074:SF4">
    <property type="entry name" value="INNER MEMBRANE PROTEIN YCFT"/>
    <property type="match status" value="1"/>
</dbReference>
<feature type="transmembrane region" description="Helical" evidence="8">
    <location>
        <begin position="300"/>
        <end position="327"/>
    </location>
</feature>
<feature type="transmembrane region" description="Helical" evidence="8">
    <location>
        <begin position="211"/>
        <end position="231"/>
    </location>
</feature>
<gene>
    <name evidence="10" type="ORF">F7D14_15660</name>
</gene>
<evidence type="ECO:0000313" key="10">
    <source>
        <dbReference type="EMBL" id="QGM98777.1"/>
    </source>
</evidence>
<evidence type="ECO:0000259" key="9">
    <source>
        <dbReference type="Pfam" id="PF01757"/>
    </source>
</evidence>
<feature type="transmembrane region" description="Helical" evidence="8">
    <location>
        <begin position="117"/>
        <end position="143"/>
    </location>
</feature>
<evidence type="ECO:0000256" key="3">
    <source>
        <dbReference type="ARBA" id="ARBA00022475"/>
    </source>
</evidence>
<dbReference type="EMBL" id="CP044331">
    <property type="protein sequence ID" value="QGM98777.1"/>
    <property type="molecule type" value="Genomic_DNA"/>
</dbReference>
<dbReference type="InterPro" id="IPR002656">
    <property type="entry name" value="Acyl_transf_3_dom"/>
</dbReference>
<comment type="subcellular location">
    <subcellularLocation>
        <location evidence="1">Cell membrane</location>
        <topology evidence="1">Multi-pass membrane protein</topology>
    </subcellularLocation>
</comment>
<keyword evidence="3" id="KW-1003">Cell membrane</keyword>
<feature type="domain" description="Acyltransferase 3" evidence="9">
    <location>
        <begin position="17"/>
        <end position="310"/>
    </location>
</feature>
<keyword evidence="5 8" id="KW-1133">Transmembrane helix</keyword>
<organism evidence="10 11">
    <name type="scientific">Methylocystis parvus</name>
    <dbReference type="NCBI Taxonomy" id="134"/>
    <lineage>
        <taxon>Bacteria</taxon>
        <taxon>Pseudomonadati</taxon>
        <taxon>Pseudomonadota</taxon>
        <taxon>Alphaproteobacteria</taxon>
        <taxon>Hyphomicrobiales</taxon>
        <taxon>Methylocystaceae</taxon>
        <taxon>Methylocystis</taxon>
    </lineage>
</organism>
<evidence type="ECO:0000256" key="5">
    <source>
        <dbReference type="ARBA" id="ARBA00022989"/>
    </source>
</evidence>
<feature type="transmembrane region" description="Helical" evidence="8">
    <location>
        <begin position="270"/>
        <end position="288"/>
    </location>
</feature>
<evidence type="ECO:0000313" key="11">
    <source>
        <dbReference type="Proteomes" id="UP000422569"/>
    </source>
</evidence>
<dbReference type="Pfam" id="PF01757">
    <property type="entry name" value="Acyl_transf_3"/>
    <property type="match status" value="1"/>
</dbReference>
<evidence type="ECO:0000256" key="4">
    <source>
        <dbReference type="ARBA" id="ARBA00022692"/>
    </source>
</evidence>
<dbReference type="Proteomes" id="UP000422569">
    <property type="component" value="Chromosome"/>
</dbReference>
<dbReference type="AlphaFoldDB" id="A0A6B8M1M7"/>